<keyword evidence="1" id="KW-0812">Transmembrane</keyword>
<keyword evidence="1" id="KW-1133">Transmembrane helix</keyword>
<feature type="transmembrane region" description="Helical" evidence="1">
    <location>
        <begin position="231"/>
        <end position="252"/>
    </location>
</feature>
<dbReference type="RefSeq" id="WP_405148283.1">
    <property type="nucleotide sequence ID" value="NZ_CP109527.1"/>
</dbReference>
<proteinExistence type="predicted"/>
<evidence type="ECO:0000256" key="1">
    <source>
        <dbReference type="SAM" id="Phobius"/>
    </source>
</evidence>
<feature type="transmembrane region" description="Helical" evidence="1">
    <location>
        <begin position="86"/>
        <end position="107"/>
    </location>
</feature>
<evidence type="ECO:0008006" key="4">
    <source>
        <dbReference type="Google" id="ProtNLM"/>
    </source>
</evidence>
<dbReference type="EMBL" id="CP109527">
    <property type="protein sequence ID" value="WTY36065.1"/>
    <property type="molecule type" value="Genomic_DNA"/>
</dbReference>
<organism evidence="2 3">
    <name type="scientific">Nocardia salmonicida</name>
    <dbReference type="NCBI Taxonomy" id="53431"/>
    <lineage>
        <taxon>Bacteria</taxon>
        <taxon>Bacillati</taxon>
        <taxon>Actinomycetota</taxon>
        <taxon>Actinomycetes</taxon>
        <taxon>Mycobacteriales</taxon>
        <taxon>Nocardiaceae</taxon>
        <taxon>Nocardia</taxon>
    </lineage>
</organism>
<name>A0ABZ1N816_9NOCA</name>
<evidence type="ECO:0000313" key="2">
    <source>
        <dbReference type="EMBL" id="WTY36065.1"/>
    </source>
</evidence>
<keyword evidence="1" id="KW-0472">Membrane</keyword>
<feature type="transmembrane region" description="Helical" evidence="1">
    <location>
        <begin position="119"/>
        <end position="141"/>
    </location>
</feature>
<dbReference type="Proteomes" id="UP001621418">
    <property type="component" value="Chromosome"/>
</dbReference>
<feature type="transmembrane region" description="Helical" evidence="1">
    <location>
        <begin position="194"/>
        <end position="219"/>
    </location>
</feature>
<gene>
    <name evidence="2" type="ORF">OG308_33345</name>
</gene>
<keyword evidence="3" id="KW-1185">Reference proteome</keyword>
<protein>
    <recommendedName>
        <fullName evidence="4">Tat (Twin-arginine translocation) pathway signal sequence</fullName>
    </recommendedName>
</protein>
<sequence length="272" mass="28786">MSPAAATHSGRVLVVLVAMAGALIAAFVVAPRLLANSVEVGFSDENDLRRAFRTAFVEYWQAGNREFTADLAKVVDYWYRYHLVKAVLAAILLAVLVTLTVKLWRAFMAAGQAAVGTRVGLAVSGGLAAVLALCSLVLVLANAQGAVTPFASLLPMLLGEDSAPTEVITQVDRRLADGARIPPLDVMIDEFARYHVAMAALAAVTAVLLLGACALLWRTSVRSPDRRSRRALAWFGTLSALFALVMVVVAVANTTNASNPVPGLAALFTNGW</sequence>
<feature type="transmembrane region" description="Helical" evidence="1">
    <location>
        <begin position="12"/>
        <end position="34"/>
    </location>
</feature>
<accession>A0ABZ1N816</accession>
<evidence type="ECO:0000313" key="3">
    <source>
        <dbReference type="Proteomes" id="UP001621418"/>
    </source>
</evidence>
<reference evidence="2 3" key="1">
    <citation type="submission" date="2022-10" db="EMBL/GenBank/DDBJ databases">
        <title>The complete genomes of actinobacterial strains from the NBC collection.</title>
        <authorList>
            <person name="Joergensen T.S."/>
            <person name="Alvarez Arevalo M."/>
            <person name="Sterndorff E.B."/>
            <person name="Faurdal D."/>
            <person name="Vuksanovic O."/>
            <person name="Mourched A.-S."/>
            <person name="Charusanti P."/>
            <person name="Shaw S."/>
            <person name="Blin K."/>
            <person name="Weber T."/>
        </authorList>
    </citation>
    <scope>NUCLEOTIDE SEQUENCE [LARGE SCALE GENOMIC DNA]</scope>
    <source>
        <strain evidence="2 3">NBC_01413</strain>
    </source>
</reference>